<evidence type="ECO:0000259" key="2">
    <source>
        <dbReference type="Pfam" id="PF13436"/>
    </source>
</evidence>
<feature type="chain" id="PRO_5032479679" description="Glycine-zipper-containing OmpA-like membrane domain-containing protein" evidence="1">
    <location>
        <begin position="22"/>
        <end position="131"/>
    </location>
</feature>
<accession>A0A858Q866</accession>
<organism evidence="3 4">
    <name type="scientific">Methylococcus geothermalis</name>
    <dbReference type="NCBI Taxonomy" id="2681310"/>
    <lineage>
        <taxon>Bacteria</taxon>
        <taxon>Pseudomonadati</taxon>
        <taxon>Pseudomonadota</taxon>
        <taxon>Gammaproteobacteria</taxon>
        <taxon>Methylococcales</taxon>
        <taxon>Methylococcaceae</taxon>
        <taxon>Methylococcus</taxon>
    </lineage>
</organism>
<dbReference type="InterPro" id="IPR025693">
    <property type="entry name" value="Gly-zipper_OmpA-like_dom"/>
</dbReference>
<dbReference type="AlphaFoldDB" id="A0A858Q866"/>
<keyword evidence="1" id="KW-0732">Signal</keyword>
<name>A0A858Q866_9GAMM</name>
<evidence type="ECO:0000256" key="1">
    <source>
        <dbReference type="SAM" id="SignalP"/>
    </source>
</evidence>
<feature type="signal peptide" evidence="1">
    <location>
        <begin position="1"/>
        <end position="21"/>
    </location>
</feature>
<dbReference type="EMBL" id="CP046565">
    <property type="protein sequence ID" value="QJD30058.1"/>
    <property type="molecule type" value="Genomic_DNA"/>
</dbReference>
<dbReference type="PROSITE" id="PS51257">
    <property type="entry name" value="PROKAR_LIPOPROTEIN"/>
    <property type="match status" value="1"/>
</dbReference>
<dbReference type="Proteomes" id="UP000503004">
    <property type="component" value="Chromosome"/>
</dbReference>
<protein>
    <recommendedName>
        <fullName evidence="2">Glycine-zipper-containing OmpA-like membrane domain-containing protein</fullName>
    </recommendedName>
</protein>
<feature type="domain" description="Glycine-zipper-containing OmpA-like membrane" evidence="2">
    <location>
        <begin position="64"/>
        <end position="105"/>
    </location>
</feature>
<proteinExistence type="predicted"/>
<keyword evidence="4" id="KW-1185">Reference proteome</keyword>
<dbReference type="KEGG" id="metu:GNH96_08795"/>
<evidence type="ECO:0000313" key="3">
    <source>
        <dbReference type="EMBL" id="QJD30058.1"/>
    </source>
</evidence>
<sequence>MNMLKNISVLLMAAVAVSGCATYSGWKPTYDTYKDPNAARISLDEEECRMMAKEAGSAGTEALKGGAVGGLVGAAAGAAIGAAVGNPGTGAAIGAAAGGIGGATQQGVSGDEQYKRAFINCMRGRGHNVIN</sequence>
<gene>
    <name evidence="3" type="ORF">GNH96_08795</name>
</gene>
<dbReference type="Pfam" id="PF13436">
    <property type="entry name" value="Gly-zipper_OmpA"/>
    <property type="match status" value="1"/>
</dbReference>
<reference evidence="4" key="1">
    <citation type="submission" date="2019-12" db="EMBL/GenBank/DDBJ databases">
        <authorList>
            <person name="Awala S.I."/>
            <person name="Rhee S.K."/>
        </authorList>
    </citation>
    <scope>NUCLEOTIDE SEQUENCE [LARGE SCALE GENOMIC DNA]</scope>
    <source>
        <strain evidence="4">IM1</strain>
    </source>
</reference>
<evidence type="ECO:0000313" key="4">
    <source>
        <dbReference type="Proteomes" id="UP000503004"/>
    </source>
</evidence>